<dbReference type="InterPro" id="IPR007712">
    <property type="entry name" value="RelE/ParE_toxin"/>
</dbReference>
<evidence type="ECO:0000313" key="3">
    <source>
        <dbReference type="Proteomes" id="UP000184041"/>
    </source>
</evidence>
<keyword evidence="1" id="KW-1277">Toxin-antitoxin system</keyword>
<dbReference type="InterPro" id="IPR035093">
    <property type="entry name" value="RelE/ParE_toxin_dom_sf"/>
</dbReference>
<dbReference type="Gene3D" id="3.30.2310.20">
    <property type="entry name" value="RelE-like"/>
    <property type="match status" value="1"/>
</dbReference>
<gene>
    <name evidence="2" type="ORF">SAMN05443144_13331</name>
</gene>
<dbReference type="OrthoDB" id="595476at2"/>
<reference evidence="2 3" key="1">
    <citation type="submission" date="2016-11" db="EMBL/GenBank/DDBJ databases">
        <authorList>
            <person name="Jaros S."/>
            <person name="Januszkiewicz K."/>
            <person name="Wedrychowicz H."/>
        </authorList>
    </citation>
    <scope>NUCLEOTIDE SEQUENCE [LARGE SCALE GENOMIC DNA]</scope>
    <source>
        <strain evidence="2 3">DSM 21986</strain>
    </source>
</reference>
<protein>
    <submittedName>
        <fullName evidence="2">Plasmid stabilization system protein ParE</fullName>
    </submittedName>
</protein>
<evidence type="ECO:0000313" key="2">
    <source>
        <dbReference type="EMBL" id="SHG54962.1"/>
    </source>
</evidence>
<organism evidence="2 3">
    <name type="scientific">Fodinibius roseus</name>
    <dbReference type="NCBI Taxonomy" id="1194090"/>
    <lineage>
        <taxon>Bacteria</taxon>
        <taxon>Pseudomonadati</taxon>
        <taxon>Balneolota</taxon>
        <taxon>Balneolia</taxon>
        <taxon>Balneolales</taxon>
        <taxon>Balneolaceae</taxon>
        <taxon>Fodinibius</taxon>
    </lineage>
</organism>
<accession>A0A1M5KQ29</accession>
<sequence>MTYIFQEEAEEEFLDQISFYRKIHPAVAQKFSFQVKETIQRIIAFPEAWPKIDDSQTRRVLVNGFPFSILYYFNKKRELIRIIAVMNNSRKPGYWRNR</sequence>
<keyword evidence="3" id="KW-1185">Reference proteome</keyword>
<proteinExistence type="predicted"/>
<dbReference type="AlphaFoldDB" id="A0A1M5KQ29"/>
<dbReference type="RefSeq" id="WP_073068312.1">
    <property type="nucleotide sequence ID" value="NZ_FQUS01000033.1"/>
</dbReference>
<dbReference type="EMBL" id="FQUS01000033">
    <property type="protein sequence ID" value="SHG54962.1"/>
    <property type="molecule type" value="Genomic_DNA"/>
</dbReference>
<name>A0A1M5KQ29_9BACT</name>
<dbReference type="STRING" id="1194090.SAMN05443144_13331"/>
<dbReference type="Pfam" id="PF05016">
    <property type="entry name" value="ParE_toxin"/>
    <property type="match status" value="1"/>
</dbReference>
<evidence type="ECO:0000256" key="1">
    <source>
        <dbReference type="ARBA" id="ARBA00022649"/>
    </source>
</evidence>
<dbReference type="Proteomes" id="UP000184041">
    <property type="component" value="Unassembled WGS sequence"/>
</dbReference>